<sequence>MMSKKMVELEDDFREFKANTLNPTSSPNQPPPKKLPTKTTQHVSYDHLGCLLLPTSVESSTIVEKKKTISYLNVGSITSEAEIEVETYDGIHHNNGIDTKVELLDGGKLVTRNNDGVSRAAGGSIESINDVTKGRTEKLRDLKRAQEASEDIISNSTSQISVTKDCDDGSRLEEHLVVPCSNGEIVKYPTQPVTTEISREDGSNFEIDVLTVEEADITGLIMAVEDEPLMMLGSHPHIIKEDFSNDLDGQHSTYETALRAQAIQELYELQMILALVDSRLLNIEQFLNNFTNETNMNDLESDDESVDTPLISPFPHSDNDSDDGEVLNELIEKFTAYFDPFLPINIITRKAYNTLMVEGLESTGKNLVAVVRDVYVFVGSFTYITDFVVLEDLGEFILIDKAEVMAISVISVLSDSSKESVRTSTGRVILFGIIPTTIPDITPSVTPPTTHIDTTLIPTISPTIPPLPDYTPASPDYSPTSDTESDPSKDPSSDHIPPLPATSPFLSSTDDSLDNDIPDTPPSPTHGTPFTETTLSTQSTPVAFGALRR</sequence>
<dbReference type="Proteomes" id="UP001151760">
    <property type="component" value="Unassembled WGS sequence"/>
</dbReference>
<feature type="region of interest" description="Disordered" evidence="1">
    <location>
        <begin position="442"/>
        <end position="549"/>
    </location>
</feature>
<accession>A0ABQ5DQM2</accession>
<organism evidence="2 3">
    <name type="scientific">Tanacetum coccineum</name>
    <dbReference type="NCBI Taxonomy" id="301880"/>
    <lineage>
        <taxon>Eukaryota</taxon>
        <taxon>Viridiplantae</taxon>
        <taxon>Streptophyta</taxon>
        <taxon>Embryophyta</taxon>
        <taxon>Tracheophyta</taxon>
        <taxon>Spermatophyta</taxon>
        <taxon>Magnoliopsida</taxon>
        <taxon>eudicotyledons</taxon>
        <taxon>Gunneridae</taxon>
        <taxon>Pentapetalae</taxon>
        <taxon>asterids</taxon>
        <taxon>campanulids</taxon>
        <taxon>Asterales</taxon>
        <taxon>Asteraceae</taxon>
        <taxon>Asteroideae</taxon>
        <taxon>Anthemideae</taxon>
        <taxon>Anthemidinae</taxon>
        <taxon>Tanacetum</taxon>
    </lineage>
</organism>
<evidence type="ECO:0000256" key="1">
    <source>
        <dbReference type="SAM" id="MobiDB-lite"/>
    </source>
</evidence>
<feature type="compositionally biased region" description="Polar residues" evidence="1">
    <location>
        <begin position="525"/>
        <end position="541"/>
    </location>
</feature>
<name>A0ABQ5DQM2_9ASTR</name>
<evidence type="ECO:0008006" key="4">
    <source>
        <dbReference type="Google" id="ProtNLM"/>
    </source>
</evidence>
<feature type="compositionally biased region" description="Low complexity" evidence="1">
    <location>
        <begin position="442"/>
        <end position="462"/>
    </location>
</feature>
<evidence type="ECO:0000313" key="3">
    <source>
        <dbReference type="Proteomes" id="UP001151760"/>
    </source>
</evidence>
<gene>
    <name evidence="2" type="ORF">Tco_0940426</name>
</gene>
<proteinExistence type="predicted"/>
<reference evidence="2" key="1">
    <citation type="journal article" date="2022" name="Int. J. Mol. Sci.">
        <title>Draft Genome of Tanacetum Coccineum: Genomic Comparison of Closely Related Tanacetum-Family Plants.</title>
        <authorList>
            <person name="Yamashiro T."/>
            <person name="Shiraishi A."/>
            <person name="Nakayama K."/>
            <person name="Satake H."/>
        </authorList>
    </citation>
    <scope>NUCLEOTIDE SEQUENCE</scope>
</reference>
<evidence type="ECO:0000313" key="2">
    <source>
        <dbReference type="EMBL" id="GJT40561.1"/>
    </source>
</evidence>
<keyword evidence="3" id="KW-1185">Reference proteome</keyword>
<comment type="caution">
    <text evidence="2">The sequence shown here is derived from an EMBL/GenBank/DDBJ whole genome shotgun (WGS) entry which is preliminary data.</text>
</comment>
<reference evidence="2" key="2">
    <citation type="submission" date="2022-01" db="EMBL/GenBank/DDBJ databases">
        <authorList>
            <person name="Yamashiro T."/>
            <person name="Shiraishi A."/>
            <person name="Satake H."/>
            <person name="Nakayama K."/>
        </authorList>
    </citation>
    <scope>NUCLEOTIDE SEQUENCE</scope>
</reference>
<dbReference type="EMBL" id="BQNB010015485">
    <property type="protein sequence ID" value="GJT40561.1"/>
    <property type="molecule type" value="Genomic_DNA"/>
</dbReference>
<feature type="region of interest" description="Disordered" evidence="1">
    <location>
        <begin position="13"/>
        <end position="39"/>
    </location>
</feature>
<protein>
    <recommendedName>
        <fullName evidence="4">Reverse transcriptase domain-containing protein</fullName>
    </recommendedName>
</protein>